<evidence type="ECO:0000256" key="1">
    <source>
        <dbReference type="SAM" id="MobiDB-lite"/>
    </source>
</evidence>
<name>A0AAF0X135_DAUCS</name>
<dbReference type="Pfam" id="PF00498">
    <property type="entry name" value="FHA"/>
    <property type="match status" value="1"/>
</dbReference>
<dbReference type="GO" id="GO:0071339">
    <property type="term" value="C:MLL1 complex"/>
    <property type="evidence" value="ECO:0007669"/>
    <property type="project" value="InterPro"/>
</dbReference>
<dbReference type="GO" id="GO:0044545">
    <property type="term" value="C:NSL complex"/>
    <property type="evidence" value="ECO:0007669"/>
    <property type="project" value="TreeGrafter"/>
</dbReference>
<dbReference type="InterPro" id="IPR008984">
    <property type="entry name" value="SMAD_FHA_dom_sf"/>
</dbReference>
<feature type="domain" description="FHA" evidence="2">
    <location>
        <begin position="806"/>
        <end position="862"/>
    </location>
</feature>
<dbReference type="InterPro" id="IPR025999">
    <property type="entry name" value="MCRS_N"/>
</dbReference>
<evidence type="ECO:0000313" key="3">
    <source>
        <dbReference type="EMBL" id="WOG99367.1"/>
    </source>
</evidence>
<dbReference type="GO" id="GO:0031011">
    <property type="term" value="C:Ino80 complex"/>
    <property type="evidence" value="ECO:0007669"/>
    <property type="project" value="InterPro"/>
</dbReference>
<gene>
    <name evidence="3" type="ORF">DCAR_0518715</name>
</gene>
<accession>A0AAF0X135</accession>
<dbReference type="InterPro" id="IPR000253">
    <property type="entry name" value="FHA_dom"/>
</dbReference>
<dbReference type="SMART" id="SM00240">
    <property type="entry name" value="FHA"/>
    <property type="match status" value="1"/>
</dbReference>
<dbReference type="Pfam" id="PF13325">
    <property type="entry name" value="MCRS_N"/>
    <property type="match status" value="1"/>
</dbReference>
<dbReference type="PROSITE" id="PS50006">
    <property type="entry name" value="FHA_DOMAIN"/>
    <property type="match status" value="1"/>
</dbReference>
<dbReference type="Gene3D" id="2.60.200.20">
    <property type="match status" value="1"/>
</dbReference>
<evidence type="ECO:0000259" key="2">
    <source>
        <dbReference type="PROSITE" id="PS50006"/>
    </source>
</evidence>
<feature type="compositionally biased region" description="Polar residues" evidence="1">
    <location>
        <begin position="318"/>
        <end position="327"/>
    </location>
</feature>
<sequence length="922" mass="100606">MAVTAPIHAASSPWLPEDDLLLINSLEAGASPESLAKGAVRFSRSFTFREILDRWHLLLFNPDVSPQASSGMMELELSGPSSLSKISRPDNAKGSGVNAKRKRVSIRRQYNAMRKRLRSELFNSNDIGFLEPNMHDSGCVGDFHEHATLNSGPGVTNCMLHDSDHLGLQDSDFEILNQVFPQEGEDVGTTTVVDNPGNVYQTQCQNLIDGNRSVANTREDNLFGFPENVSPLLGDDGRRLFESNVGHKTDSHILTDVSMDFGKITNSNIQVPLQELPNNKHFEADNGHMERSLPFPSTNEPPQTGSGFAGRHIGSPDSDGSVSLQSMGFSSSMPGLPLWKTMEDISAPAMPVHMHNGEISPGVEGTLALPGNNEQRGKSPSGFDIVQSGPLLRDSDNGNCFSSGAISEGEFVDLSETLLNFPTEDEIMFMNVDGKDKMDKSSDDNIHSLIVSSGGDVKEGGSGNIELNELNNVEPCTSLAPTACRGFSSPCAMESENISSPVTDVRQQCILPSVMNIASTSVVDPDYSQLNEENICCVLNTEDREIPCNDDIFLLIHPTSSFAPARKVYTTDPIDPASSADERDNERGVNLANAKDPAGSHAAKGTYKLTESFHNLPSAQVPDIKSLNLKPGEVGKTIRDITQHRSAVATNVPTAYTTDRVPEQDVIKAEPRVSDNPSTSRELALVAEAGSVEIALPNSADNASSSVQDDSESEYDVPYSSDIEAMILEMELGPHDKNSHSIRQAIIYVLIFEFFPSKFEDEDAKKKIIRLEQCAQASLQRMMTSHGALAFLYGRHLKHYIKKPEVLLGRSTDDVDVDIDLRNEGRANKISRRQATIKMETNGSFFLKNLGKSSILVNGKAVASEKSLCLSSSSLIEIKGMSFVFEINHKYVRRYLDTIIKGANLRTANTNGRLDRKRDGSS</sequence>
<dbReference type="PANTHER" id="PTHR13233:SF0">
    <property type="entry name" value="MICROSPHERULE PROTEIN 1"/>
    <property type="match status" value="1"/>
</dbReference>
<dbReference type="AlphaFoldDB" id="A0AAF0X135"/>
<dbReference type="GO" id="GO:0045944">
    <property type="term" value="P:positive regulation of transcription by RNA polymerase II"/>
    <property type="evidence" value="ECO:0007669"/>
    <property type="project" value="TreeGrafter"/>
</dbReference>
<feature type="region of interest" description="Disordered" evidence="1">
    <location>
        <begin position="80"/>
        <end position="100"/>
    </location>
</feature>
<proteinExistence type="predicted"/>
<protein>
    <recommendedName>
        <fullName evidence="2">FHA domain-containing protein</fullName>
    </recommendedName>
</protein>
<feature type="region of interest" description="Disordered" evidence="1">
    <location>
        <begin position="285"/>
        <end position="327"/>
    </location>
</feature>
<dbReference type="EMBL" id="CP093347">
    <property type="protein sequence ID" value="WOG99367.1"/>
    <property type="molecule type" value="Genomic_DNA"/>
</dbReference>
<keyword evidence="4" id="KW-1185">Reference proteome</keyword>
<dbReference type="GO" id="GO:0002151">
    <property type="term" value="F:G-quadruplex RNA binding"/>
    <property type="evidence" value="ECO:0007669"/>
    <property type="project" value="InterPro"/>
</dbReference>
<evidence type="ECO:0000313" key="4">
    <source>
        <dbReference type="Proteomes" id="UP000077755"/>
    </source>
</evidence>
<reference evidence="3" key="2">
    <citation type="submission" date="2022-03" db="EMBL/GenBank/DDBJ databases">
        <title>Draft title - Genomic analysis of global carrot germplasm unveils the trajectory of domestication and the origin of high carotenoid orange carrot.</title>
        <authorList>
            <person name="Iorizzo M."/>
            <person name="Ellison S."/>
            <person name="Senalik D."/>
            <person name="Macko-Podgorni A."/>
            <person name="Grzebelus D."/>
            <person name="Bostan H."/>
            <person name="Rolling W."/>
            <person name="Curaba J."/>
            <person name="Simon P."/>
        </authorList>
    </citation>
    <scope>NUCLEOTIDE SEQUENCE</scope>
    <source>
        <tissue evidence="3">Leaf</tissue>
    </source>
</reference>
<feature type="compositionally biased region" description="Polar residues" evidence="1">
    <location>
        <begin position="295"/>
        <end position="306"/>
    </location>
</feature>
<dbReference type="Proteomes" id="UP000077755">
    <property type="component" value="Chromosome 5"/>
</dbReference>
<dbReference type="SUPFAM" id="SSF49879">
    <property type="entry name" value="SMAD/FHA domain"/>
    <property type="match status" value="1"/>
</dbReference>
<dbReference type="InterPro" id="IPR037912">
    <property type="entry name" value="MCRS1"/>
</dbReference>
<organism evidence="3 4">
    <name type="scientific">Daucus carota subsp. sativus</name>
    <name type="common">Carrot</name>
    <dbReference type="NCBI Taxonomy" id="79200"/>
    <lineage>
        <taxon>Eukaryota</taxon>
        <taxon>Viridiplantae</taxon>
        <taxon>Streptophyta</taxon>
        <taxon>Embryophyta</taxon>
        <taxon>Tracheophyta</taxon>
        <taxon>Spermatophyta</taxon>
        <taxon>Magnoliopsida</taxon>
        <taxon>eudicotyledons</taxon>
        <taxon>Gunneridae</taxon>
        <taxon>Pentapetalae</taxon>
        <taxon>asterids</taxon>
        <taxon>campanulids</taxon>
        <taxon>Apiales</taxon>
        <taxon>Apiaceae</taxon>
        <taxon>Apioideae</taxon>
        <taxon>Scandiceae</taxon>
        <taxon>Daucinae</taxon>
        <taxon>Daucus</taxon>
        <taxon>Daucus sect. Daucus</taxon>
    </lineage>
</organism>
<reference evidence="3" key="1">
    <citation type="journal article" date="2016" name="Nat. Genet.">
        <title>A high-quality carrot genome assembly provides new insights into carotenoid accumulation and asterid genome evolution.</title>
        <authorList>
            <person name="Iorizzo M."/>
            <person name="Ellison S."/>
            <person name="Senalik D."/>
            <person name="Zeng P."/>
            <person name="Satapoomin P."/>
            <person name="Huang J."/>
            <person name="Bowman M."/>
            <person name="Iovene M."/>
            <person name="Sanseverino W."/>
            <person name="Cavagnaro P."/>
            <person name="Yildiz M."/>
            <person name="Macko-Podgorni A."/>
            <person name="Moranska E."/>
            <person name="Grzebelus E."/>
            <person name="Grzebelus D."/>
            <person name="Ashrafi H."/>
            <person name="Zheng Z."/>
            <person name="Cheng S."/>
            <person name="Spooner D."/>
            <person name="Van Deynze A."/>
            <person name="Simon P."/>
        </authorList>
    </citation>
    <scope>NUCLEOTIDE SEQUENCE</scope>
    <source>
        <tissue evidence="3">Leaf</tissue>
    </source>
</reference>
<dbReference type="PANTHER" id="PTHR13233">
    <property type="entry name" value="MICROSPHERULE PROTEIN 1"/>
    <property type="match status" value="1"/>
</dbReference>
<feature type="region of interest" description="Disordered" evidence="1">
    <location>
        <begin position="570"/>
        <end position="602"/>
    </location>
</feature>